<geneLocation type="chloroplast" evidence="1"/>
<gene>
    <name evidence="1" type="primary">orf108</name>
</gene>
<organism evidence="1">
    <name type="scientific">Halimeda micronesica</name>
    <dbReference type="NCBI Taxonomy" id="170426"/>
    <lineage>
        <taxon>Eukaryota</taxon>
        <taxon>Viridiplantae</taxon>
        <taxon>Chlorophyta</taxon>
        <taxon>core chlorophytes</taxon>
        <taxon>Ulvophyceae</taxon>
        <taxon>TCBD clade</taxon>
        <taxon>Bryopsidales</taxon>
        <taxon>Halimedineae</taxon>
        <taxon>Halimedaceae</taxon>
        <taxon>Halimedeae</taxon>
        <taxon>Halimeda</taxon>
    </lineage>
</organism>
<dbReference type="EMBL" id="MH591087">
    <property type="protein sequence ID" value="AYC64035.1"/>
    <property type="molecule type" value="Genomic_DNA"/>
</dbReference>
<name>A0A386AXF0_9CHLO</name>
<sequence length="108" mass="12547">MSRSLKNTTNNFNRPKQSFAKASLCFRRKEAKKRATTTGEPTGKLFKCAFFICLFFQLSHQSNHTSHKCNCQIYYSVLNLPTAILYLHRIWQSFALRCCICIIKASHH</sequence>
<proteinExistence type="predicted"/>
<evidence type="ECO:0000313" key="1">
    <source>
        <dbReference type="EMBL" id="AYC64035.1"/>
    </source>
</evidence>
<keyword evidence="1" id="KW-0934">Plastid</keyword>
<reference evidence="1" key="1">
    <citation type="submission" date="2018-07" db="EMBL/GenBank/DDBJ databases">
        <authorList>
            <person name="Quirk P.G."/>
            <person name="Krulwich T.A."/>
        </authorList>
    </citation>
    <scope>NUCLEOTIDE SEQUENCE</scope>
</reference>
<accession>A0A386AXF0</accession>
<dbReference type="AlphaFoldDB" id="A0A386AXF0"/>
<keyword evidence="1" id="KW-0150">Chloroplast</keyword>
<reference evidence="1" key="2">
    <citation type="journal article" date="2019" name="Mol. Phylogenet. Evol.">
        <title>Reassessment of the classification of bryopsidales (chlorophyta) based on chloroplast phylogenomic analyses.</title>
        <authorList>
            <person name="Cremen M.C."/>
            <person name="Leliaert F."/>
            <person name="West J."/>
            <person name="Lam D.W."/>
            <person name="Shimada S."/>
            <person name="Lopez-Bautista J.M."/>
            <person name="Verbruggen H."/>
        </authorList>
    </citation>
    <scope>NUCLEOTIDE SEQUENCE</scope>
</reference>
<protein>
    <submittedName>
        <fullName evidence="1">Uncharacterized protein</fullName>
    </submittedName>
</protein>